<dbReference type="EMBL" id="WHWC01000008">
    <property type="protein sequence ID" value="KAG8377739.1"/>
    <property type="molecule type" value="Genomic_DNA"/>
</dbReference>
<dbReference type="InterPro" id="IPR018289">
    <property type="entry name" value="MULE_transposase_dom"/>
</dbReference>
<dbReference type="PANTHER" id="PTHR31973:SF187">
    <property type="entry name" value="MUTATOR TRANSPOSASE MUDRA PROTEIN"/>
    <property type="match status" value="1"/>
</dbReference>
<evidence type="ECO:0000259" key="4">
    <source>
        <dbReference type="Pfam" id="PF26130"/>
    </source>
</evidence>
<feature type="domain" description="PB1-like" evidence="4">
    <location>
        <begin position="8"/>
        <end position="102"/>
    </location>
</feature>
<name>A0AAV6X5U8_9LAMI</name>
<dbReference type="InterPro" id="IPR004332">
    <property type="entry name" value="Transposase_MuDR"/>
</dbReference>
<feature type="compositionally biased region" description="Low complexity" evidence="1">
    <location>
        <begin position="195"/>
        <end position="221"/>
    </location>
</feature>
<dbReference type="Pfam" id="PF03108">
    <property type="entry name" value="DBD_Tnp_Mut"/>
    <property type="match status" value="1"/>
</dbReference>
<evidence type="ECO:0000313" key="6">
    <source>
        <dbReference type="Proteomes" id="UP000826271"/>
    </source>
</evidence>
<evidence type="ECO:0008006" key="7">
    <source>
        <dbReference type="Google" id="ProtNLM"/>
    </source>
</evidence>
<feature type="compositionally biased region" description="Basic residues" evidence="1">
    <location>
        <begin position="902"/>
        <end position="911"/>
    </location>
</feature>
<accession>A0AAV6X5U8</accession>
<comment type="caution">
    <text evidence="5">The sequence shown here is derived from an EMBL/GenBank/DDBJ whole genome shotgun (WGS) entry which is preliminary data.</text>
</comment>
<dbReference type="InterPro" id="IPR058594">
    <property type="entry name" value="PB1-like_dom_pln"/>
</dbReference>
<proteinExistence type="predicted"/>
<dbReference type="AlphaFoldDB" id="A0AAV6X5U8"/>
<evidence type="ECO:0000259" key="2">
    <source>
        <dbReference type="Pfam" id="PF03108"/>
    </source>
</evidence>
<feature type="compositionally biased region" description="Acidic residues" evidence="1">
    <location>
        <begin position="318"/>
        <end position="328"/>
    </location>
</feature>
<evidence type="ECO:0000256" key="1">
    <source>
        <dbReference type="SAM" id="MobiDB-lite"/>
    </source>
</evidence>
<protein>
    <recommendedName>
        <fullName evidence="7">Transposase</fullName>
    </recommendedName>
</protein>
<feature type="domain" description="Transposase MuDR plant" evidence="2">
    <location>
        <begin position="411"/>
        <end position="473"/>
    </location>
</feature>
<feature type="compositionally biased region" description="Polar residues" evidence="1">
    <location>
        <begin position="996"/>
        <end position="1005"/>
    </location>
</feature>
<dbReference type="Pfam" id="PF26130">
    <property type="entry name" value="PB1-like"/>
    <property type="match status" value="1"/>
</dbReference>
<feature type="region of interest" description="Disordered" evidence="1">
    <location>
        <begin position="180"/>
        <end position="221"/>
    </location>
</feature>
<feature type="compositionally biased region" description="Basic and acidic residues" evidence="1">
    <location>
        <begin position="912"/>
        <end position="922"/>
    </location>
</feature>
<feature type="region of interest" description="Disordered" evidence="1">
    <location>
        <begin position="250"/>
        <end position="333"/>
    </location>
</feature>
<feature type="region of interest" description="Disordered" evidence="1">
    <location>
        <begin position="943"/>
        <end position="1005"/>
    </location>
</feature>
<dbReference type="PANTHER" id="PTHR31973">
    <property type="entry name" value="POLYPROTEIN, PUTATIVE-RELATED"/>
    <property type="match status" value="1"/>
</dbReference>
<feature type="region of interest" description="Disordered" evidence="1">
    <location>
        <begin position="897"/>
        <end position="924"/>
    </location>
</feature>
<dbReference type="Proteomes" id="UP000826271">
    <property type="component" value="Unassembled WGS sequence"/>
</dbReference>
<sequence length="1169" mass="132319">MKQSTIVSFDVWLGGVIEWLPTVRYFGGRRVKVPNVDLDKFFKSDIWDMYEKAGGKSAIIDMYYRLPGLSMDKGLRKLEGDSDCLEIYRQYKGKSVVPIYIEDVGGPLAALDAENNPINLEQPIPAICYPSDYNEMVNVLDEAESNFGDLAQGVNDLGTEINASDLDEDVNTGVNDENEINIGDLGEGGSAESVTGNNNGETENNFGQGLNDDGENENNVGGFSEEVHEENLVNEEHDNTVHEYGVEGDGVETSVSESGNGINVGVDDEVNGETRDNGINVGVDDQVNGETSVGRSDPTYEPQSDTSEDSDCPSWMLEDLEGPSDDDIFVSKPPDHEKKLLKRLRAFMKQRKQKIVEQKRNEEIEKNREQAEWYTDAEDEDELHSLPGSDEEGLGYKEWYEGMDVKLFDKHLVGMKFPTKAVYRDQLRDWAVKKGWDLKVIKNERKFVTAICKKGCEWRVHVSLVQNSTTFQVKSLKGEHTCAHITENKQANYKYIGRRIEHIIRDNLNETLDSLQKKIRRDLEIECSMHKIYRAKRYALELVKGDTKQQYNLLYNYYETVVKHNPTSTLILKVDRSLNPPVLERMYFCLAGMRVGFLDGCRPIIGLDGCFLKGLYKGQLLCATGRDGNDNIYPIAMAYVEIEKFETWEWFLALLLRDIGSHEEKGWAFISDRQKGLLEAISKLAPQAEHRFCLRHMYNNFKGRYKGQQLKNLFWKAASTYNVRQHLRVMREIQRISPKRGSEVTAYEWLCNIPSTHWARCFFPIRSKSDVIVNNISESFNSYILEARELPIIEMFEAIRRKCMSRIQVKRDGMEKYNKVVCPNILTKIESKESLLGTAIQLGLGMTSINKLRLETDDYVDDCFKKERYLRVYSHMVNPVPGMHEYEESTLGIVNPPNVKTRLGRPKKKRMRDGNDRGEKNVVSRRGLTHTCQICLQFGHNKATCTNPPHPNSKYAENSRQREGNGAAATAQTEGTPTTGQPSANVPPVDEHNENLGPSQIPSQTEVPMESFDFNVFSDFEIPSQTDVPIESVNLSDYFEVPQTATQASSSIPPRPRSRKQQTPQPRRIPNQASATPVTQRTESVTALERLKKRMQPSLPRPPKMPQVSTSTNSRPPKRPQASSSNTSRPSTFKRQCCTSSTSQNSASVQGVGFLLNVHGLVCVMLGEE</sequence>
<organism evidence="5 6">
    <name type="scientific">Buddleja alternifolia</name>
    <dbReference type="NCBI Taxonomy" id="168488"/>
    <lineage>
        <taxon>Eukaryota</taxon>
        <taxon>Viridiplantae</taxon>
        <taxon>Streptophyta</taxon>
        <taxon>Embryophyta</taxon>
        <taxon>Tracheophyta</taxon>
        <taxon>Spermatophyta</taxon>
        <taxon>Magnoliopsida</taxon>
        <taxon>eudicotyledons</taxon>
        <taxon>Gunneridae</taxon>
        <taxon>Pentapetalae</taxon>
        <taxon>asterids</taxon>
        <taxon>lamiids</taxon>
        <taxon>Lamiales</taxon>
        <taxon>Scrophulariaceae</taxon>
        <taxon>Buddlejeae</taxon>
        <taxon>Buddleja</taxon>
    </lineage>
</organism>
<feature type="compositionally biased region" description="Polar residues" evidence="1">
    <location>
        <begin position="1107"/>
        <end position="1146"/>
    </location>
</feature>
<feature type="compositionally biased region" description="Polar residues" evidence="1">
    <location>
        <begin position="970"/>
        <end position="984"/>
    </location>
</feature>
<gene>
    <name evidence="5" type="ORF">BUALT_Bualt08G0064300</name>
</gene>
<reference evidence="5" key="1">
    <citation type="submission" date="2019-10" db="EMBL/GenBank/DDBJ databases">
        <authorList>
            <person name="Zhang R."/>
            <person name="Pan Y."/>
            <person name="Wang J."/>
            <person name="Ma R."/>
            <person name="Yu S."/>
        </authorList>
    </citation>
    <scope>NUCLEOTIDE SEQUENCE</scope>
    <source>
        <strain evidence="5">LA-IB0</strain>
        <tissue evidence="5">Leaf</tissue>
    </source>
</reference>
<feature type="region of interest" description="Disordered" evidence="1">
    <location>
        <begin position="1044"/>
        <end position="1146"/>
    </location>
</feature>
<evidence type="ECO:0000259" key="3">
    <source>
        <dbReference type="Pfam" id="PF10551"/>
    </source>
</evidence>
<keyword evidence="6" id="KW-1185">Reference proteome</keyword>
<feature type="domain" description="MULE transposase" evidence="3">
    <location>
        <begin position="605"/>
        <end position="700"/>
    </location>
</feature>
<feature type="compositionally biased region" description="Polar residues" evidence="1">
    <location>
        <begin position="1061"/>
        <end position="1085"/>
    </location>
</feature>
<evidence type="ECO:0000313" key="5">
    <source>
        <dbReference type="EMBL" id="KAG8377739.1"/>
    </source>
</evidence>
<dbReference type="Pfam" id="PF10551">
    <property type="entry name" value="MULE"/>
    <property type="match status" value="1"/>
</dbReference>